<keyword evidence="1" id="KW-0472">Membrane</keyword>
<dbReference type="EMBL" id="CWKI01000017">
    <property type="protein sequence ID" value="CTR11346.1"/>
    <property type="molecule type" value="Genomic_DNA"/>
</dbReference>
<feature type="transmembrane region" description="Helical" evidence="1">
    <location>
        <begin position="254"/>
        <end position="277"/>
    </location>
</feature>
<protein>
    <submittedName>
        <fullName evidence="2">Uncharacterized protein</fullName>
    </submittedName>
</protein>
<reference evidence="2 3" key="1">
    <citation type="submission" date="2015-07" db="EMBL/GenBank/DDBJ databases">
        <authorList>
            <person name="Cajimat M.N.B."/>
            <person name="Milazzo M.L."/>
            <person name="Fulhorst C.F."/>
        </authorList>
    </citation>
    <scope>NUCLEOTIDE SEQUENCE [LARGE SCALE GENOMIC DNA]</scope>
    <source>
        <strain evidence="2">Single colony</strain>
    </source>
</reference>
<keyword evidence="3" id="KW-1185">Reference proteome</keyword>
<evidence type="ECO:0000256" key="1">
    <source>
        <dbReference type="SAM" id="Phobius"/>
    </source>
</evidence>
<keyword evidence="1" id="KW-0812">Transmembrane</keyword>
<dbReference type="Proteomes" id="UP000199069">
    <property type="component" value="Unassembled WGS sequence"/>
</dbReference>
<feature type="transmembrane region" description="Helical" evidence="1">
    <location>
        <begin position="113"/>
        <end position="131"/>
    </location>
</feature>
<feature type="transmembrane region" description="Helical" evidence="1">
    <location>
        <begin position="175"/>
        <end position="196"/>
    </location>
</feature>
<feature type="transmembrane region" description="Helical" evidence="1">
    <location>
        <begin position="29"/>
        <end position="50"/>
    </location>
</feature>
<dbReference type="AlphaFoldDB" id="A0A0K3CVL5"/>
<dbReference type="OMA" id="FAVINTR"/>
<gene>
    <name evidence="2" type="primary">FGENESH: predicted gene_17.65</name>
    <name evidence="2" type="ORF">BN2166_0072070</name>
</gene>
<proteinExistence type="predicted"/>
<organism evidence="2 3">
    <name type="scientific">Rhodotorula toruloides</name>
    <name type="common">Yeast</name>
    <name type="synonym">Rhodosporidium toruloides</name>
    <dbReference type="NCBI Taxonomy" id="5286"/>
    <lineage>
        <taxon>Eukaryota</taxon>
        <taxon>Fungi</taxon>
        <taxon>Dikarya</taxon>
        <taxon>Basidiomycota</taxon>
        <taxon>Pucciniomycotina</taxon>
        <taxon>Microbotryomycetes</taxon>
        <taxon>Sporidiobolales</taxon>
        <taxon>Sporidiobolaceae</taxon>
        <taxon>Rhodotorula</taxon>
    </lineage>
</organism>
<feature type="transmembrane region" description="Helical" evidence="1">
    <location>
        <begin position="138"/>
        <end position="160"/>
    </location>
</feature>
<keyword evidence="1" id="KW-1133">Transmembrane helix</keyword>
<evidence type="ECO:0000313" key="3">
    <source>
        <dbReference type="Proteomes" id="UP000199069"/>
    </source>
</evidence>
<evidence type="ECO:0000313" key="2">
    <source>
        <dbReference type="EMBL" id="CTR11346.1"/>
    </source>
</evidence>
<accession>A0A0K3CVL5</accession>
<feature type="transmembrane region" description="Helical" evidence="1">
    <location>
        <begin position="217"/>
        <end position="242"/>
    </location>
</feature>
<feature type="transmembrane region" description="Helical" evidence="1">
    <location>
        <begin position="62"/>
        <end position="93"/>
    </location>
</feature>
<name>A0A0K3CVL5_RHOTO</name>
<sequence length="336" mass="36337">MAPPAASSPAAAAMELMKQLVLLRLHSSVLALLFAAVFYGIAVSLAASYFRRSAGQRSEPVFVRVYVLAIVAGGTAYLAIQATMLCQLLTALLTGVPPLPGARPTIAQTLETWIVSLFALTVESYFVYRAVRVTHNRFLQALAILLGIGALSGFIGFAVINTRMRFGAVVSPRQVLTYIFAAFTTDGLLCASILLYELVYKRRSSVVRSSLVQQFTVVAVRSSGLVALLLVSTAAMGTIGYVSQDPLYVQTGFAMSRIFPFVSCCIVLACPSARTLVPHEPLYDLFRLRLRHDKSKLHPPQHRRSGSLASDKYVAAASISAGEGGVCRADCSRRRR</sequence>